<dbReference type="InterPro" id="IPR036291">
    <property type="entry name" value="NAD(P)-bd_dom_sf"/>
</dbReference>
<dbReference type="EMBL" id="BRVS01000011">
    <property type="protein sequence ID" value="GLB67998.1"/>
    <property type="molecule type" value="Genomic_DNA"/>
</dbReference>
<evidence type="ECO:0000313" key="4">
    <source>
        <dbReference type="Proteomes" id="UP001209654"/>
    </source>
</evidence>
<accession>A0ABQ5MVL0</accession>
<protein>
    <recommendedName>
        <fullName evidence="2">NAD-dependent epimerase/dehydratase domain-containing protein</fullName>
    </recommendedName>
</protein>
<gene>
    <name evidence="3" type="ORF">AHIS1636_24400</name>
</gene>
<sequence length="285" mass="30116">MDQKRGSIVIIGCGDLGTEAGLRFAEAGYRVQGWRRRPELLPAELAGVQADLGGPLPALPADAEAVVFAPAAPERSVEAYEATYLRGLERVLDAIDSGPAEPARILLVSSTAVYGDADGAWVDEDTPAAPATPTGKVLLATEELLLRRRPDGLVLRLAGIYGPGRTRLIDQVRSGTAAAPAAPHPTNRIHRDDAAAAVVHLIRSNASPGTYIGVDDAPAEMSDVVNFLAHETGAPAPEQSEGKSARGGNRRLSNARLRGTGFEFAYPDYRSGYRAVLAGRGTRHR</sequence>
<dbReference type="InterPro" id="IPR051783">
    <property type="entry name" value="NAD(P)-dependent_oxidoreduct"/>
</dbReference>
<dbReference type="PANTHER" id="PTHR48079:SF6">
    <property type="entry name" value="NAD(P)-BINDING DOMAIN-CONTAINING PROTEIN-RELATED"/>
    <property type="match status" value="1"/>
</dbReference>
<feature type="domain" description="NAD-dependent epimerase/dehydratase" evidence="2">
    <location>
        <begin position="14"/>
        <end position="204"/>
    </location>
</feature>
<evidence type="ECO:0000256" key="1">
    <source>
        <dbReference type="SAM" id="MobiDB-lite"/>
    </source>
</evidence>
<dbReference type="Pfam" id="PF01370">
    <property type="entry name" value="Epimerase"/>
    <property type="match status" value="1"/>
</dbReference>
<comment type="caution">
    <text evidence="3">The sequence shown here is derived from an EMBL/GenBank/DDBJ whole genome shotgun (WGS) entry which is preliminary data.</text>
</comment>
<dbReference type="RefSeq" id="WP_264796101.1">
    <property type="nucleotide sequence ID" value="NZ_BRVS01000011.1"/>
</dbReference>
<dbReference type="CDD" id="cd05266">
    <property type="entry name" value="SDR_a4"/>
    <property type="match status" value="1"/>
</dbReference>
<keyword evidence="4" id="KW-1185">Reference proteome</keyword>
<organism evidence="3 4">
    <name type="scientific">Arthrobacter mangrovi</name>
    <dbReference type="NCBI Taxonomy" id="2966350"/>
    <lineage>
        <taxon>Bacteria</taxon>
        <taxon>Bacillati</taxon>
        <taxon>Actinomycetota</taxon>
        <taxon>Actinomycetes</taxon>
        <taxon>Micrococcales</taxon>
        <taxon>Micrococcaceae</taxon>
        <taxon>Arthrobacter</taxon>
    </lineage>
</organism>
<dbReference type="InterPro" id="IPR001509">
    <property type="entry name" value="Epimerase_deHydtase"/>
</dbReference>
<reference evidence="3 4" key="1">
    <citation type="journal article" date="2023" name="Int. J. Syst. Evol. Microbiol.">
        <title>Arthrobacter mangrovi sp. nov., an actinobacterium isolated from the rhizosphere of a mangrove.</title>
        <authorList>
            <person name="Hamada M."/>
            <person name="Saitou S."/>
            <person name="Enomoto N."/>
            <person name="Nanri K."/>
            <person name="Hidaka K."/>
            <person name="Miura T."/>
            <person name="Tamura T."/>
        </authorList>
    </citation>
    <scope>NUCLEOTIDE SEQUENCE [LARGE SCALE GENOMIC DNA]</scope>
    <source>
        <strain evidence="3 4">NBRC 112813</strain>
    </source>
</reference>
<dbReference type="Gene3D" id="3.40.50.720">
    <property type="entry name" value="NAD(P)-binding Rossmann-like Domain"/>
    <property type="match status" value="1"/>
</dbReference>
<evidence type="ECO:0000313" key="3">
    <source>
        <dbReference type="EMBL" id="GLB67998.1"/>
    </source>
</evidence>
<evidence type="ECO:0000259" key="2">
    <source>
        <dbReference type="Pfam" id="PF01370"/>
    </source>
</evidence>
<dbReference type="SUPFAM" id="SSF51735">
    <property type="entry name" value="NAD(P)-binding Rossmann-fold domains"/>
    <property type="match status" value="1"/>
</dbReference>
<dbReference type="Proteomes" id="UP001209654">
    <property type="component" value="Unassembled WGS sequence"/>
</dbReference>
<proteinExistence type="predicted"/>
<feature type="region of interest" description="Disordered" evidence="1">
    <location>
        <begin position="234"/>
        <end position="254"/>
    </location>
</feature>
<name>A0ABQ5MVL0_9MICC</name>
<dbReference type="PANTHER" id="PTHR48079">
    <property type="entry name" value="PROTEIN YEEZ"/>
    <property type="match status" value="1"/>
</dbReference>